<protein>
    <submittedName>
        <fullName evidence="1">Uncharacterized protein</fullName>
    </submittedName>
</protein>
<name>A0AC60NSJ8_IXOPE</name>
<proteinExistence type="predicted"/>
<sequence length="810" mass="89408">MGGHPLGAGGGILGGQQPPPQPGDKTLGMTSPISMAPPKASDVARTRDLEDTLRQFGLFESADELAHRMEVLSKINELVKQWIYDVSVKKNMPPSVAENVGGKIYTFGSYRLGVHTKGADIDTLCVAPRHVDRTDFFSSFVELLRQQEEVKDLRAVEEAFVPVIKMTFAGIELDMLFARLALKDIPEQQDLRDVNILKNLDPKCVRSLNGCRVTDEILHLVPNRETFRLSLRAIKLWAKKHGVYSNVLGYLGGVSWAMLVARTCQLYPNAAAATLVHKFFLVFSQWPWPKPVLLKQPEENKLGFPVWDPRINVADRFHLMPIITPAYPQQNSTFNVSVSTRTIMRQEFKQDEGSRSKRSHRPVKYRSLHKFRGRRRKSKPNTRPTASASAAARPNDSDAASSDEFAAALEYVSASQKKIGLFDDEERPRDEESSLITDLTALNILVIGAVCPTCHRSEMRVREPADKRKGLASFLELRCENSECPESVLSAMYTSRRVASSGEASVSAAGDGPSASRTYDSGSSRDSFAVNVKAVVAARSVGMGYEQLVRFAGIVGLQKPMHHKSFTAISRKVHHAAMDAISQNLSTSRQLTNSEVGGDGIAVMYDGTWQKRGHKSHNGIGTVVSLDTGLCLDLEVLSNFCVACSRHKALPDEEEEIWQAFHGPVCERNVDCSDHAMEAEAAVRIWQRSQSCDTPLCFKKFLSDGDSKAYTAVVEANVYGGAVDIEKEDCTNHVAKRLGSALGKLKVPLPRGEKLKEPVIQKLQTYYQVAITSNRGSVKGMHQAISWRSLPGRAVKEKLMVQAHFSGSGC</sequence>
<comment type="caution">
    <text evidence="1">The sequence shown here is derived from an EMBL/GenBank/DDBJ whole genome shotgun (WGS) entry which is preliminary data.</text>
</comment>
<dbReference type="Proteomes" id="UP000805193">
    <property type="component" value="Unassembled WGS sequence"/>
</dbReference>
<keyword evidence="2" id="KW-1185">Reference proteome</keyword>
<dbReference type="EMBL" id="JABSTQ010011556">
    <property type="protein sequence ID" value="KAG0410087.1"/>
    <property type="molecule type" value="Genomic_DNA"/>
</dbReference>
<reference evidence="1 2" key="1">
    <citation type="journal article" date="2020" name="Cell">
        <title>Large-Scale Comparative Analyses of Tick Genomes Elucidate Their Genetic Diversity and Vector Capacities.</title>
        <authorList>
            <consortium name="Tick Genome and Microbiome Consortium (TIGMIC)"/>
            <person name="Jia N."/>
            <person name="Wang J."/>
            <person name="Shi W."/>
            <person name="Du L."/>
            <person name="Sun Y."/>
            <person name="Zhan W."/>
            <person name="Jiang J.F."/>
            <person name="Wang Q."/>
            <person name="Zhang B."/>
            <person name="Ji P."/>
            <person name="Bell-Sakyi L."/>
            <person name="Cui X.M."/>
            <person name="Yuan T.T."/>
            <person name="Jiang B.G."/>
            <person name="Yang W.F."/>
            <person name="Lam T.T."/>
            <person name="Chang Q.C."/>
            <person name="Ding S.J."/>
            <person name="Wang X.J."/>
            <person name="Zhu J.G."/>
            <person name="Ruan X.D."/>
            <person name="Zhao L."/>
            <person name="Wei J.T."/>
            <person name="Ye R.Z."/>
            <person name="Que T.C."/>
            <person name="Du C.H."/>
            <person name="Zhou Y.H."/>
            <person name="Cheng J.X."/>
            <person name="Dai P.F."/>
            <person name="Guo W.B."/>
            <person name="Han X.H."/>
            <person name="Huang E.J."/>
            <person name="Li L.F."/>
            <person name="Wei W."/>
            <person name="Gao Y.C."/>
            <person name="Liu J.Z."/>
            <person name="Shao H.Z."/>
            <person name="Wang X."/>
            <person name="Wang C.C."/>
            <person name="Yang T.C."/>
            <person name="Huo Q.B."/>
            <person name="Li W."/>
            <person name="Chen H.Y."/>
            <person name="Chen S.E."/>
            <person name="Zhou L.G."/>
            <person name="Ni X.B."/>
            <person name="Tian J.H."/>
            <person name="Sheng Y."/>
            <person name="Liu T."/>
            <person name="Pan Y.S."/>
            <person name="Xia L.Y."/>
            <person name="Li J."/>
            <person name="Zhao F."/>
            <person name="Cao W.C."/>
        </authorList>
    </citation>
    <scope>NUCLEOTIDE SEQUENCE [LARGE SCALE GENOMIC DNA]</scope>
    <source>
        <strain evidence="1">Iper-2018</strain>
    </source>
</reference>
<accession>A0AC60NSJ8</accession>
<gene>
    <name evidence="1" type="ORF">HPB47_012799</name>
</gene>
<organism evidence="1 2">
    <name type="scientific">Ixodes persulcatus</name>
    <name type="common">Taiga tick</name>
    <dbReference type="NCBI Taxonomy" id="34615"/>
    <lineage>
        <taxon>Eukaryota</taxon>
        <taxon>Metazoa</taxon>
        <taxon>Ecdysozoa</taxon>
        <taxon>Arthropoda</taxon>
        <taxon>Chelicerata</taxon>
        <taxon>Arachnida</taxon>
        <taxon>Acari</taxon>
        <taxon>Parasitiformes</taxon>
        <taxon>Ixodida</taxon>
        <taxon>Ixodoidea</taxon>
        <taxon>Ixodidae</taxon>
        <taxon>Ixodinae</taxon>
        <taxon>Ixodes</taxon>
    </lineage>
</organism>
<evidence type="ECO:0000313" key="1">
    <source>
        <dbReference type="EMBL" id="KAG0410087.1"/>
    </source>
</evidence>
<evidence type="ECO:0000313" key="2">
    <source>
        <dbReference type="Proteomes" id="UP000805193"/>
    </source>
</evidence>